<dbReference type="AlphaFoldDB" id="E4WZB2"/>
<gene>
    <name evidence="2" type="ORF">GSOID_T00013265001</name>
</gene>
<evidence type="ECO:0000313" key="2">
    <source>
        <dbReference type="EMBL" id="CBY22508.1"/>
    </source>
</evidence>
<keyword evidence="1" id="KW-0732">Signal</keyword>
<dbReference type="InParanoid" id="E4WZB2"/>
<protein>
    <submittedName>
        <fullName evidence="2">Uncharacterized protein</fullName>
    </submittedName>
</protein>
<reference evidence="2" key="1">
    <citation type="journal article" date="2010" name="Science">
        <title>Plasticity of animal genome architecture unmasked by rapid evolution of a pelagic tunicate.</title>
        <authorList>
            <person name="Denoeud F."/>
            <person name="Henriet S."/>
            <person name="Mungpakdee S."/>
            <person name="Aury J.M."/>
            <person name="Da Silva C."/>
            <person name="Brinkmann H."/>
            <person name="Mikhaleva J."/>
            <person name="Olsen L.C."/>
            <person name="Jubin C."/>
            <person name="Canestro C."/>
            <person name="Bouquet J.M."/>
            <person name="Danks G."/>
            <person name="Poulain J."/>
            <person name="Campsteijn C."/>
            <person name="Adamski M."/>
            <person name="Cross I."/>
            <person name="Yadetie F."/>
            <person name="Muffato M."/>
            <person name="Louis A."/>
            <person name="Butcher S."/>
            <person name="Tsagkogeorga G."/>
            <person name="Konrad A."/>
            <person name="Singh S."/>
            <person name="Jensen M.F."/>
            <person name="Cong E.H."/>
            <person name="Eikeseth-Otteraa H."/>
            <person name="Noel B."/>
            <person name="Anthouard V."/>
            <person name="Porcel B.M."/>
            <person name="Kachouri-Lafond R."/>
            <person name="Nishino A."/>
            <person name="Ugolini M."/>
            <person name="Chourrout P."/>
            <person name="Nishida H."/>
            <person name="Aasland R."/>
            <person name="Huzurbazar S."/>
            <person name="Westhof E."/>
            <person name="Delsuc F."/>
            <person name="Lehrach H."/>
            <person name="Reinhardt R."/>
            <person name="Weissenbach J."/>
            <person name="Roy S.W."/>
            <person name="Artiguenave F."/>
            <person name="Postlethwait J.H."/>
            <person name="Manak J.R."/>
            <person name="Thompson E.M."/>
            <person name="Jaillon O."/>
            <person name="Du Pasquier L."/>
            <person name="Boudinot P."/>
            <person name="Liberles D.A."/>
            <person name="Volff J.N."/>
            <person name="Philippe H."/>
            <person name="Lenhard B."/>
            <person name="Roest Crollius H."/>
            <person name="Wincker P."/>
            <person name="Chourrout D."/>
        </authorList>
    </citation>
    <scope>NUCLEOTIDE SEQUENCE [LARGE SCALE GENOMIC DNA]</scope>
</reference>
<feature type="chain" id="PRO_5003192453" evidence="1">
    <location>
        <begin position="17"/>
        <end position="763"/>
    </location>
</feature>
<keyword evidence="3" id="KW-1185">Reference proteome</keyword>
<name>E4WZB2_OIKDI</name>
<dbReference type="EMBL" id="FN653019">
    <property type="protein sequence ID" value="CBY22508.1"/>
    <property type="molecule type" value="Genomic_DNA"/>
</dbReference>
<feature type="signal peptide" evidence="1">
    <location>
        <begin position="1"/>
        <end position="16"/>
    </location>
</feature>
<evidence type="ECO:0000313" key="3">
    <source>
        <dbReference type="Proteomes" id="UP000001307"/>
    </source>
</evidence>
<evidence type="ECO:0000256" key="1">
    <source>
        <dbReference type="SAM" id="SignalP"/>
    </source>
</evidence>
<sequence>MKLFKSLAVLAGCVTAAEFTNCITCEFTSVADNESAAKTALKASPCGTPVSPDTFNGLKFTESGSDDDEKYCVAVFYMFEAKDIGNKVVYGVKRYVSDSAVSLSRVDVEGYEGVKGIASSQKQSVVGTTVDDAVVTLPYFVDREDNGVLYMGDGREDPITTGDVSTVNIQTFDSIRCLVCHDAQEFSTAPLQSSDITMPCWNPSGNVFATDDESARDPTKYCSSTNGLCMTKTWQYKTENTADVVTSHWVAIERGCAPDSETATLGTSAIALTPNRRALTANMFVRMHAATNTASKAKDNAKYPDSDVSTNTDHGFIDITTDVNNITDQTLVVSSYTATNPFDVRPITPQFMSSDGAGKPDLPPVTSATDELECISCSTPIGNTDSANDCVTAKTTGRVKCKTLACAAITSSYKLGEDATETYYFAKRGCAADPDDGVVDGEQESADDYVVPNGWTNIKQYNQRSTTTNGNTGRSSSISTAVVFDCYSCESSFSTTVSGANPADPIFDSVKEKDTSLCWQTFKPVADSSSSATGTSGSCTGKCFVSAYKYKESTGTTKLPATTFNWFIQRGCDTDMAVLNGETAAPALYGISQTNRVCDYSNGTLCNGLVEGYDTTLEISTQSSRLLQCYSCETAAGNTDPEDACYTVPSTTKAVECPDLSYTSCATTETAYTLNGQNYYGVKRACHKGDHDDSTEAVSGFKNVFSTTTHCTSGSCNKANGKTTDLVVAVESTSTGTTDEPDDSGAAAVFFSGLMTLTLVLLH</sequence>
<accession>E4WZB2</accession>
<proteinExistence type="predicted"/>
<dbReference type="Proteomes" id="UP000001307">
    <property type="component" value="Unassembled WGS sequence"/>
</dbReference>
<dbReference type="OrthoDB" id="10319546at2759"/>
<organism evidence="2">
    <name type="scientific">Oikopleura dioica</name>
    <name type="common">Tunicate</name>
    <dbReference type="NCBI Taxonomy" id="34765"/>
    <lineage>
        <taxon>Eukaryota</taxon>
        <taxon>Metazoa</taxon>
        <taxon>Chordata</taxon>
        <taxon>Tunicata</taxon>
        <taxon>Appendicularia</taxon>
        <taxon>Copelata</taxon>
        <taxon>Oikopleuridae</taxon>
        <taxon>Oikopleura</taxon>
    </lineage>
</organism>